<evidence type="ECO:0000313" key="4">
    <source>
        <dbReference type="EMBL" id="AHK21530.1"/>
    </source>
</evidence>
<feature type="coiled-coil region" evidence="1">
    <location>
        <begin position="103"/>
        <end position="130"/>
    </location>
</feature>
<name>A0ABM5Q300_9GAMM</name>
<gene>
    <name evidence="4" type="ORF">BF17_21360</name>
</gene>
<accession>A0ABM5Q300</accession>
<evidence type="ECO:0000256" key="2">
    <source>
        <dbReference type="SAM" id="MobiDB-lite"/>
    </source>
</evidence>
<feature type="region of interest" description="Disordered" evidence="2">
    <location>
        <begin position="135"/>
        <end position="200"/>
    </location>
</feature>
<dbReference type="GeneID" id="96665913"/>
<feature type="compositionally biased region" description="Polar residues" evidence="2">
    <location>
        <begin position="135"/>
        <end position="145"/>
    </location>
</feature>
<keyword evidence="5" id="KW-1185">Reference proteome</keyword>
<feature type="domain" description="Lambda-like tail fibre protein N-terminal" evidence="3">
    <location>
        <begin position="1"/>
        <end position="133"/>
    </location>
</feature>
<dbReference type="InterPro" id="IPR008969">
    <property type="entry name" value="CarboxyPept-like_regulatory"/>
</dbReference>
<reference evidence="4 5" key="1">
    <citation type="journal article" date="2014" name="Genome Announc.">
        <title>Genome Sequence of Yersinia similis Y228T, a Member of the Yersinia pseudotuberculosis Complex.</title>
        <authorList>
            <person name="Sprague L.D."/>
            <person name="Neubauer H."/>
        </authorList>
    </citation>
    <scope>NUCLEOTIDE SEQUENCE [LARGE SCALE GENOMIC DNA]</scope>
    <source>
        <strain evidence="4 5">228</strain>
    </source>
</reference>
<dbReference type="InterPro" id="IPR013609">
    <property type="entry name" value="Stf-like_N"/>
</dbReference>
<dbReference type="RefSeq" id="WP_025384146.1">
    <property type="nucleotide sequence ID" value="NZ_CABIHS010000287.1"/>
</dbReference>
<evidence type="ECO:0000259" key="3">
    <source>
        <dbReference type="Pfam" id="PF08400"/>
    </source>
</evidence>
<organism evidence="4 5">
    <name type="scientific">Yersinia similis</name>
    <dbReference type="NCBI Taxonomy" id="367190"/>
    <lineage>
        <taxon>Bacteria</taxon>
        <taxon>Pseudomonadati</taxon>
        <taxon>Pseudomonadota</taxon>
        <taxon>Gammaproteobacteria</taxon>
        <taxon>Enterobacterales</taxon>
        <taxon>Yersiniaceae</taxon>
        <taxon>Yersinia</taxon>
    </lineage>
</organism>
<proteinExistence type="predicted"/>
<evidence type="ECO:0000256" key="1">
    <source>
        <dbReference type="SAM" id="Coils"/>
    </source>
</evidence>
<dbReference type="SUPFAM" id="SSF49464">
    <property type="entry name" value="Carboxypeptidase regulatory domain-like"/>
    <property type="match status" value="1"/>
</dbReference>
<keyword evidence="1" id="KW-0175">Coiled coil</keyword>
<dbReference type="EMBL" id="CP007230">
    <property type="protein sequence ID" value="AHK21530.1"/>
    <property type="molecule type" value="Genomic_DNA"/>
</dbReference>
<protein>
    <submittedName>
        <fullName evidence="4">Tail protein</fullName>
    </submittedName>
</protein>
<sequence>MSIKISGALIDGAGIPMSGCQIILKAGVNTAEVVMRTIATITTDGNGKYSFEAQVGKYHVYLRQYFRTEYCVGEITVYDDSKPGTLNDFLTALDEGDLKPDVIKRFEEMVAQAQQSAEAAARSAQEAKLNAKQTAQDVLSTTQSRNDTERFANKAKESATAAAGSQADAAESAKQSSASAEASANSAKDAATHAESAKQSKEDAVGALASALKIDNNLSEIADAGVDARQQAQAHLGLGTAATRGMQSDIYDRTEGRLAIPGAFGYGAYFRHSKQFSGNNGPAELLTWVKETPPGRYYVSQYGGSQPIIPGVVFSGVIEIEIPNIIYSSANQRQQGKLIKFYGVNGDLYFNRLNINSISGDYFIGWENLKLKISDFTGALRSTTGNAWGSPDVGGLIFATYHGDSDDDNNRKLFRGKGVPGSRLGMVSMKASCSTSGTYVSTPQFAVASPNSYPQPGTFIALSGSTLTTIGKTEAFIGLFIRIA</sequence>
<feature type="compositionally biased region" description="Basic and acidic residues" evidence="2">
    <location>
        <begin position="190"/>
        <end position="200"/>
    </location>
</feature>
<evidence type="ECO:0000313" key="5">
    <source>
        <dbReference type="Proteomes" id="UP000019439"/>
    </source>
</evidence>
<dbReference type="Pfam" id="PF08400">
    <property type="entry name" value="phage_tail_N"/>
    <property type="match status" value="1"/>
</dbReference>
<feature type="compositionally biased region" description="Basic and acidic residues" evidence="2">
    <location>
        <begin position="146"/>
        <end position="157"/>
    </location>
</feature>
<dbReference type="Proteomes" id="UP000019439">
    <property type="component" value="Chromosome"/>
</dbReference>
<feature type="compositionally biased region" description="Low complexity" evidence="2">
    <location>
        <begin position="158"/>
        <end position="189"/>
    </location>
</feature>